<dbReference type="GO" id="GO:0005737">
    <property type="term" value="C:cytoplasm"/>
    <property type="evidence" value="ECO:0007669"/>
    <property type="project" value="TreeGrafter"/>
</dbReference>
<evidence type="ECO:0000259" key="2">
    <source>
        <dbReference type="PROSITE" id="PS51886"/>
    </source>
</evidence>
<dbReference type="CDD" id="cd18186">
    <property type="entry name" value="BTB_POZ_ZBTB_KLHL-like"/>
    <property type="match status" value="1"/>
</dbReference>
<evidence type="ECO:0008006" key="5">
    <source>
        <dbReference type="Google" id="ProtNLM"/>
    </source>
</evidence>
<evidence type="ECO:0000259" key="1">
    <source>
        <dbReference type="PROSITE" id="PS50097"/>
    </source>
</evidence>
<feature type="domain" description="TLDc" evidence="2">
    <location>
        <begin position="303"/>
        <end position="468"/>
    </location>
</feature>
<dbReference type="Gene3D" id="3.30.710.10">
    <property type="entry name" value="Potassium Channel Kv1.1, Chain A"/>
    <property type="match status" value="1"/>
</dbReference>
<name>A0A2Z6RNL6_9GLOM</name>
<accession>A0A2Z6RNL6</accession>
<dbReference type="PROSITE" id="PS50097">
    <property type="entry name" value="BTB"/>
    <property type="match status" value="1"/>
</dbReference>
<dbReference type="AlphaFoldDB" id="A0A2Z6RNL6"/>
<dbReference type="Gene3D" id="1.25.40.420">
    <property type="match status" value="1"/>
</dbReference>
<sequence>MDDNKLLPKLSQNLLEILNDEEYYDITIEVGNDPYVKVFRAHMVILHYRSPYLQRILSTNKKKNDGTLAHIKLPNISPEIFQIILKYIYGGKLSLNEYDDSDIIKILVAANELSLQELVIYLQYFLIERKTSWIEKNFNLVYQTSYENDSLLELQKYCTNLISKEPDKILKSPEFSSISENLLVSIIQNEKLQMKEIQIWEHVLKWGLAQNPELPSEITNFSKDDFNTLKNSLQQCLPFINFYNLTSKEFVDKVFPYREILPEELCADLLKSFLTLSNPDSKPIDRSKPHKTKKFKLKTVDSKIITPQHAELILGWGNKFEMTDELASSYKFKLLFRASHNGHSHDIFHQICNNQSHTVTIVKVKDSNEILGGYNPIEWKSDNKYGTTEDSFIFSFNNDKIENYTLSRVMKENNAIKNNSYFGPSFGVKDLTIWGISGSYCKKFSYEKSIRKSESNFTIEECEVFQIVHS</sequence>
<keyword evidence="4" id="KW-1185">Reference proteome</keyword>
<dbReference type="SMART" id="SM00584">
    <property type="entry name" value="TLDc"/>
    <property type="match status" value="1"/>
</dbReference>
<evidence type="ECO:0000313" key="4">
    <source>
        <dbReference type="Proteomes" id="UP000247702"/>
    </source>
</evidence>
<dbReference type="EMBL" id="BEXD01003834">
    <property type="protein sequence ID" value="GBC02533.1"/>
    <property type="molecule type" value="Genomic_DNA"/>
</dbReference>
<dbReference type="SMART" id="SM00225">
    <property type="entry name" value="BTB"/>
    <property type="match status" value="1"/>
</dbReference>
<dbReference type="PANTHER" id="PTHR46306">
    <property type="entry name" value="BTB/POZ DOMAIN-CONTAINING PROTEIN 9"/>
    <property type="match status" value="1"/>
</dbReference>
<evidence type="ECO:0000313" key="3">
    <source>
        <dbReference type="EMBL" id="GBC02533.1"/>
    </source>
</evidence>
<proteinExistence type="predicted"/>
<dbReference type="InterPro" id="IPR011333">
    <property type="entry name" value="SKP1/BTB/POZ_sf"/>
</dbReference>
<dbReference type="Pfam" id="PF07534">
    <property type="entry name" value="TLD"/>
    <property type="match status" value="1"/>
</dbReference>
<dbReference type="InterPro" id="IPR000210">
    <property type="entry name" value="BTB/POZ_dom"/>
</dbReference>
<dbReference type="PROSITE" id="PS51886">
    <property type="entry name" value="TLDC"/>
    <property type="match status" value="1"/>
</dbReference>
<dbReference type="Pfam" id="PF00651">
    <property type="entry name" value="BTB"/>
    <property type="match status" value="1"/>
</dbReference>
<dbReference type="Proteomes" id="UP000247702">
    <property type="component" value="Unassembled WGS sequence"/>
</dbReference>
<dbReference type="InterPro" id="IPR011705">
    <property type="entry name" value="BACK"/>
</dbReference>
<dbReference type="PANTHER" id="PTHR46306:SF1">
    <property type="entry name" value="BTB_POZ DOMAIN-CONTAINING PROTEIN 9"/>
    <property type="match status" value="1"/>
</dbReference>
<dbReference type="InterPro" id="IPR006571">
    <property type="entry name" value="TLDc_dom"/>
</dbReference>
<dbReference type="SUPFAM" id="SSF54695">
    <property type="entry name" value="POZ domain"/>
    <property type="match status" value="1"/>
</dbReference>
<reference evidence="3 4" key="1">
    <citation type="submission" date="2017-11" db="EMBL/GenBank/DDBJ databases">
        <title>The genome of Rhizophagus clarus HR1 reveals common genetic basis of auxotrophy among arbuscular mycorrhizal fungi.</title>
        <authorList>
            <person name="Kobayashi Y."/>
        </authorList>
    </citation>
    <scope>NUCLEOTIDE SEQUENCE [LARGE SCALE GENOMIC DNA]</scope>
    <source>
        <strain evidence="3 4">HR1</strain>
    </source>
</reference>
<feature type="domain" description="BTB" evidence="1">
    <location>
        <begin position="24"/>
        <end position="97"/>
    </location>
</feature>
<dbReference type="Pfam" id="PF07707">
    <property type="entry name" value="BACK"/>
    <property type="match status" value="1"/>
</dbReference>
<organism evidence="3 4">
    <name type="scientific">Rhizophagus clarus</name>
    <dbReference type="NCBI Taxonomy" id="94130"/>
    <lineage>
        <taxon>Eukaryota</taxon>
        <taxon>Fungi</taxon>
        <taxon>Fungi incertae sedis</taxon>
        <taxon>Mucoromycota</taxon>
        <taxon>Glomeromycotina</taxon>
        <taxon>Glomeromycetes</taxon>
        <taxon>Glomerales</taxon>
        <taxon>Glomeraceae</taxon>
        <taxon>Rhizophagus</taxon>
    </lineage>
</organism>
<protein>
    <recommendedName>
        <fullName evidence="5">BTB domain-containing protein</fullName>
    </recommendedName>
</protein>
<dbReference type="InterPro" id="IPR052407">
    <property type="entry name" value="BTB_POZ_domain_cont_9"/>
</dbReference>
<comment type="caution">
    <text evidence="3">The sequence shown here is derived from an EMBL/GenBank/DDBJ whole genome shotgun (WGS) entry which is preliminary data.</text>
</comment>
<gene>
    <name evidence="3" type="ORF">RclHR1_04670011</name>
</gene>